<dbReference type="CDD" id="cd05269">
    <property type="entry name" value="TMR_SDR_a"/>
    <property type="match status" value="1"/>
</dbReference>
<dbReference type="PANTHER" id="PTHR47129:SF1">
    <property type="entry name" value="NMRA-LIKE DOMAIN-CONTAINING PROTEIN"/>
    <property type="match status" value="1"/>
</dbReference>
<name>A0ABR7IW26_9FLAO</name>
<dbReference type="EMBL" id="JACRUN010000001">
    <property type="protein sequence ID" value="MBC5833965.1"/>
    <property type="molecule type" value="Genomic_DNA"/>
</dbReference>
<dbReference type="InterPro" id="IPR036291">
    <property type="entry name" value="NAD(P)-bd_dom_sf"/>
</dbReference>
<reference evidence="2 3" key="1">
    <citation type="submission" date="2020-08" db="EMBL/GenBank/DDBJ databases">
        <title>Description of novel Flavobacterium F-408 isolate.</title>
        <authorList>
            <person name="Saticioglu I.B."/>
            <person name="Duman M."/>
            <person name="Altun S."/>
        </authorList>
    </citation>
    <scope>NUCLEOTIDE SEQUENCE [LARGE SCALE GENOMIC DNA]</scope>
    <source>
        <strain evidence="2 3">F-408</strain>
    </source>
</reference>
<dbReference type="InterPro" id="IPR052718">
    <property type="entry name" value="NmrA-type_oxidoreductase"/>
</dbReference>
<dbReference type="Gene3D" id="3.40.50.720">
    <property type="entry name" value="NAD(P)-binding Rossmann-like Domain"/>
    <property type="match status" value="1"/>
</dbReference>
<dbReference type="PANTHER" id="PTHR47129">
    <property type="entry name" value="QUINONE OXIDOREDUCTASE 2"/>
    <property type="match status" value="1"/>
</dbReference>
<sequence length="287" mass="31837">MILVTGATGQLGSQIVENLLTQISPSEIAVLVRDEEKAKELKNKGVQIRIGEYTNPNSLVAAFKDVKKLILISSNDFNDRFGQHKNAIDAAKQTGVKHVIYTSMSMNDIETSPLKGFLEDHYQTEEYIKQSGFTYTMMQHSLYSDVIPMFIGEQVLETGVFFPAGEGRVAYASRTDLAEAISKIVVSDAFDNQSLPLTNIENYSYADVAEILTELSGKEVVYVSPTPEVFAETLKGFGLPEPIIQMSLGFASGIKNNDFDKPFPNLETILGRKPQTLKDYLQSVYIK</sequence>
<dbReference type="Pfam" id="PF05368">
    <property type="entry name" value="NmrA"/>
    <property type="match status" value="1"/>
</dbReference>
<evidence type="ECO:0000313" key="2">
    <source>
        <dbReference type="EMBL" id="MBC5833965.1"/>
    </source>
</evidence>
<protein>
    <submittedName>
        <fullName evidence="2">SDR family oxidoreductase</fullName>
    </submittedName>
</protein>
<keyword evidence="3" id="KW-1185">Reference proteome</keyword>
<proteinExistence type="predicted"/>
<dbReference type="RefSeq" id="WP_166125187.1">
    <property type="nucleotide sequence ID" value="NZ_JAANOQ010000001.1"/>
</dbReference>
<gene>
    <name evidence="2" type="ORF">H8R27_03625</name>
</gene>
<evidence type="ECO:0000259" key="1">
    <source>
        <dbReference type="Pfam" id="PF05368"/>
    </source>
</evidence>
<organism evidence="2 3">
    <name type="scientific">Flavobacterium bernardetii</name>
    <dbReference type="NCBI Taxonomy" id="2813823"/>
    <lineage>
        <taxon>Bacteria</taxon>
        <taxon>Pseudomonadati</taxon>
        <taxon>Bacteroidota</taxon>
        <taxon>Flavobacteriia</taxon>
        <taxon>Flavobacteriales</taxon>
        <taxon>Flavobacteriaceae</taxon>
        <taxon>Flavobacterium</taxon>
    </lineage>
</organism>
<dbReference type="Gene3D" id="3.90.25.10">
    <property type="entry name" value="UDP-galactose 4-epimerase, domain 1"/>
    <property type="match status" value="1"/>
</dbReference>
<dbReference type="Proteomes" id="UP000605990">
    <property type="component" value="Unassembled WGS sequence"/>
</dbReference>
<comment type="caution">
    <text evidence="2">The sequence shown here is derived from an EMBL/GenBank/DDBJ whole genome shotgun (WGS) entry which is preliminary data.</text>
</comment>
<evidence type="ECO:0000313" key="3">
    <source>
        <dbReference type="Proteomes" id="UP000605990"/>
    </source>
</evidence>
<dbReference type="InterPro" id="IPR008030">
    <property type="entry name" value="NmrA-like"/>
</dbReference>
<accession>A0ABR7IW26</accession>
<dbReference type="SUPFAM" id="SSF51735">
    <property type="entry name" value="NAD(P)-binding Rossmann-fold domains"/>
    <property type="match status" value="1"/>
</dbReference>
<feature type="domain" description="NmrA-like" evidence="1">
    <location>
        <begin position="2"/>
        <end position="281"/>
    </location>
</feature>